<evidence type="ECO:0000313" key="2">
    <source>
        <dbReference type="EMBL" id="TXB64749.1"/>
    </source>
</evidence>
<protein>
    <submittedName>
        <fullName evidence="2">Carboxypeptidase-like regulatory domain-containing protein</fullName>
    </submittedName>
</protein>
<proteinExistence type="predicted"/>
<keyword evidence="2" id="KW-0378">Hydrolase</keyword>
<dbReference type="Proteomes" id="UP000321721">
    <property type="component" value="Unassembled WGS sequence"/>
</dbReference>
<dbReference type="InterPro" id="IPR008969">
    <property type="entry name" value="CarboxyPept-like_regulatory"/>
</dbReference>
<dbReference type="PANTHER" id="PTHR13605">
    <property type="entry name" value="ER MEMBRANE PROTEIN COMPLEX SUBUNIT 7"/>
    <property type="match status" value="1"/>
</dbReference>
<gene>
    <name evidence="2" type="ORF">FRY74_09870</name>
</gene>
<dbReference type="PANTHER" id="PTHR13605:SF4">
    <property type="entry name" value="ER MEMBRANE PROTEIN COMPLEX SUBUNIT 7"/>
    <property type="match status" value="1"/>
</dbReference>
<evidence type="ECO:0000256" key="1">
    <source>
        <dbReference type="SAM" id="SignalP"/>
    </source>
</evidence>
<keyword evidence="2" id="KW-0645">Protease</keyword>
<reference evidence="2 3" key="1">
    <citation type="submission" date="2019-08" db="EMBL/GenBank/DDBJ databases">
        <title>Genome of Vicingus serpentipes NCIMB 15042.</title>
        <authorList>
            <person name="Bowman J.P."/>
        </authorList>
    </citation>
    <scope>NUCLEOTIDE SEQUENCE [LARGE SCALE GENOMIC DNA]</scope>
    <source>
        <strain evidence="2 3">NCIMB 15042</strain>
    </source>
</reference>
<dbReference type="SUPFAM" id="SSF49464">
    <property type="entry name" value="Carboxypeptidase regulatory domain-like"/>
    <property type="match status" value="1"/>
</dbReference>
<dbReference type="InterPro" id="IPR039163">
    <property type="entry name" value="EMC7"/>
</dbReference>
<dbReference type="OrthoDB" id="9815657at2"/>
<dbReference type="Pfam" id="PF13715">
    <property type="entry name" value="CarbopepD_reg_2"/>
    <property type="match status" value="1"/>
</dbReference>
<accession>A0A5C6RRW5</accession>
<dbReference type="AlphaFoldDB" id="A0A5C6RRW5"/>
<comment type="caution">
    <text evidence="2">The sequence shown here is derived from an EMBL/GenBank/DDBJ whole genome shotgun (WGS) entry which is preliminary data.</text>
</comment>
<sequence>MLLLCLKIQTMKQTIFSILFLLSVIAFANNNETTKIKTTTLQGKVVDNTESLTGVKVTIDNQETVVYTDFDGNFSLENIPVGTHKIELSLITYKNKEVSVDLSQENKIEIKLEAK</sequence>
<dbReference type="EMBL" id="VOOS01000004">
    <property type="protein sequence ID" value="TXB64749.1"/>
    <property type="molecule type" value="Genomic_DNA"/>
</dbReference>
<dbReference type="Gene3D" id="2.60.40.1120">
    <property type="entry name" value="Carboxypeptidase-like, regulatory domain"/>
    <property type="match status" value="1"/>
</dbReference>
<keyword evidence="3" id="KW-1185">Reference proteome</keyword>
<feature type="signal peptide" evidence="1">
    <location>
        <begin position="1"/>
        <end position="28"/>
    </location>
</feature>
<organism evidence="2 3">
    <name type="scientific">Vicingus serpentipes</name>
    <dbReference type="NCBI Taxonomy" id="1926625"/>
    <lineage>
        <taxon>Bacteria</taxon>
        <taxon>Pseudomonadati</taxon>
        <taxon>Bacteroidota</taxon>
        <taxon>Flavobacteriia</taxon>
        <taxon>Flavobacteriales</taxon>
        <taxon>Vicingaceae</taxon>
        <taxon>Vicingus</taxon>
    </lineage>
</organism>
<dbReference type="GO" id="GO:0004180">
    <property type="term" value="F:carboxypeptidase activity"/>
    <property type="evidence" value="ECO:0007669"/>
    <property type="project" value="UniProtKB-KW"/>
</dbReference>
<feature type="chain" id="PRO_5022734413" evidence="1">
    <location>
        <begin position="29"/>
        <end position="115"/>
    </location>
</feature>
<name>A0A5C6RRW5_9FLAO</name>
<keyword evidence="1" id="KW-0732">Signal</keyword>
<keyword evidence="2" id="KW-0121">Carboxypeptidase</keyword>
<evidence type="ECO:0000313" key="3">
    <source>
        <dbReference type="Proteomes" id="UP000321721"/>
    </source>
</evidence>